<dbReference type="Gene3D" id="3.30.1490.20">
    <property type="entry name" value="ATP-grasp fold, A domain"/>
    <property type="match status" value="1"/>
</dbReference>
<evidence type="ECO:0000256" key="4">
    <source>
        <dbReference type="PROSITE-ProRule" id="PRU00409"/>
    </source>
</evidence>
<sequence length="409" mass="44684">MVSAAFVAPFLADTTNNFLLAAARTPGVRLGLITTASLDQVPGEIRQTLAGHYQVRDGLDAQQIADAVRGLTPQIGPVERLIAILEQLQVPLGQVRDALGIPGLSESVALNVRDKSRMKDVLRSTGLPCARHQLVHRVEEALAFRDVVGFPIVAKPPDGAGAQATFRLDTLADFDNWLTMAVADPSQVWLLEEFLTGREHSFDAATLHGQTLWASISDYLPPPLEVVRNPWMQWTVVLPQDISTPQYAEIHRVGPQAIAALGVQDAFSHMEWFARPDGSVAVSEIGARPPGAQIGSMIGYAHDVDFFDLWSNLVLREEFHRPDRVYACGTAYLRGMGRGRVRAVHGIDQLQRELGELVVRAQLPQPGQPAATSYEGEGFVTVRHRDTGVVQAALERIVQVARVVLVESD</sequence>
<dbReference type="PANTHER" id="PTHR43585:SF2">
    <property type="entry name" value="ATP-GRASP ENZYME FSQD"/>
    <property type="match status" value="1"/>
</dbReference>
<dbReference type="SUPFAM" id="SSF56059">
    <property type="entry name" value="Glutathione synthetase ATP-binding domain-like"/>
    <property type="match status" value="1"/>
</dbReference>
<dbReference type="Gene3D" id="3.40.50.20">
    <property type="match status" value="1"/>
</dbReference>
<keyword evidence="3 4" id="KW-0067">ATP-binding</keyword>
<dbReference type="PROSITE" id="PS50975">
    <property type="entry name" value="ATP_GRASP"/>
    <property type="match status" value="1"/>
</dbReference>
<accession>A0ABP4XH43</accession>
<evidence type="ECO:0000313" key="6">
    <source>
        <dbReference type="EMBL" id="GAA1775539.1"/>
    </source>
</evidence>
<dbReference type="Proteomes" id="UP001501475">
    <property type="component" value="Unassembled WGS sequence"/>
</dbReference>
<keyword evidence="1" id="KW-0436">Ligase</keyword>
<keyword evidence="7" id="KW-1185">Reference proteome</keyword>
<comment type="caution">
    <text evidence="6">The sequence shown here is derived from an EMBL/GenBank/DDBJ whole genome shotgun (WGS) entry which is preliminary data.</text>
</comment>
<name>A0ABP4XH43_9MICO</name>
<keyword evidence="2 4" id="KW-0547">Nucleotide-binding</keyword>
<reference evidence="7" key="1">
    <citation type="journal article" date="2019" name="Int. J. Syst. Evol. Microbiol.">
        <title>The Global Catalogue of Microorganisms (GCM) 10K type strain sequencing project: providing services to taxonomists for standard genome sequencing and annotation.</title>
        <authorList>
            <consortium name="The Broad Institute Genomics Platform"/>
            <consortium name="The Broad Institute Genome Sequencing Center for Infectious Disease"/>
            <person name="Wu L."/>
            <person name="Ma J."/>
        </authorList>
    </citation>
    <scope>NUCLEOTIDE SEQUENCE [LARGE SCALE GENOMIC DNA]</scope>
    <source>
        <strain evidence="7">JCM 15591</strain>
    </source>
</reference>
<dbReference type="InterPro" id="IPR011761">
    <property type="entry name" value="ATP-grasp"/>
</dbReference>
<gene>
    <name evidence="6" type="ORF">GCM10009810_35780</name>
</gene>
<evidence type="ECO:0000256" key="3">
    <source>
        <dbReference type="ARBA" id="ARBA00022840"/>
    </source>
</evidence>
<evidence type="ECO:0000256" key="1">
    <source>
        <dbReference type="ARBA" id="ARBA00022598"/>
    </source>
</evidence>
<proteinExistence type="predicted"/>
<organism evidence="6 7">
    <name type="scientific">Nostocoides vanveenii</name>
    <dbReference type="NCBI Taxonomy" id="330835"/>
    <lineage>
        <taxon>Bacteria</taxon>
        <taxon>Bacillati</taxon>
        <taxon>Actinomycetota</taxon>
        <taxon>Actinomycetes</taxon>
        <taxon>Micrococcales</taxon>
        <taxon>Intrasporangiaceae</taxon>
        <taxon>Nostocoides</taxon>
    </lineage>
</organism>
<dbReference type="InterPro" id="IPR052032">
    <property type="entry name" value="ATP-dep_AA_Ligase"/>
</dbReference>
<evidence type="ECO:0000313" key="7">
    <source>
        <dbReference type="Proteomes" id="UP001501475"/>
    </source>
</evidence>
<dbReference type="Gene3D" id="3.30.470.20">
    <property type="entry name" value="ATP-grasp fold, B domain"/>
    <property type="match status" value="1"/>
</dbReference>
<feature type="domain" description="ATP-grasp" evidence="5">
    <location>
        <begin position="119"/>
        <end position="315"/>
    </location>
</feature>
<dbReference type="RefSeq" id="WP_344068927.1">
    <property type="nucleotide sequence ID" value="NZ_BAAAPN010000104.1"/>
</dbReference>
<protein>
    <submittedName>
        <fullName evidence="6">ATP-grasp domain-containing protein</fullName>
    </submittedName>
</protein>
<dbReference type="InterPro" id="IPR013815">
    <property type="entry name" value="ATP_grasp_subdomain_1"/>
</dbReference>
<evidence type="ECO:0000259" key="5">
    <source>
        <dbReference type="PROSITE" id="PS50975"/>
    </source>
</evidence>
<evidence type="ECO:0000256" key="2">
    <source>
        <dbReference type="ARBA" id="ARBA00022741"/>
    </source>
</evidence>
<dbReference type="EMBL" id="BAAAPN010000104">
    <property type="protein sequence ID" value="GAA1775539.1"/>
    <property type="molecule type" value="Genomic_DNA"/>
</dbReference>
<dbReference type="PANTHER" id="PTHR43585">
    <property type="entry name" value="FUMIPYRROLE BIOSYNTHESIS PROTEIN C"/>
    <property type="match status" value="1"/>
</dbReference>